<sequence length="490" mass="55224">MASPKFHLPEEILAVIIDCLQLPSAVTIGERRDPNFQRLSDSDKAVRLHLSTLASLSRTCKALNRIVKPVLYHTFPGTRISNARTFIKTLAKDSVCASSVREIVIDKWEHISRGIDSPIDRAPQSLDAQCLQYARGLRRTSSCYPMGLGSAIGAELESGRADVVLTTLVLLCDNIEVLEVSVPCFNEATQQEEFLRARSTYFLLDVLPVFKWTSESHKRYLNIKKFAIRLERHSGTFGCTFVTRMLLMPNLESFSAWRISCSRLLAAREPGTPDHPWTGLRSVKLQDCKMDNVMLAILLQRAPNLTQIDLHWAVQQYNLDFPSLAASLTTFGARLESVRLDTRNNFCHYPNGWGVYGLHEALEEPLGNLQEMVNLKHLAVTPRAMVGGSAFIDFQHKVLKCLPANLRTLQLIGPTREDPSDMVTGTLFWQFQKLFTAKQPPSSQLESVQFHCTAFPLNPDHMQHWRSDIVELPNLGPEPGYNCTFVRLHA</sequence>
<gene>
    <name evidence="1" type="ORF">CKM354_000571400</name>
</gene>
<dbReference type="AlphaFoldDB" id="A0A9P3CDU7"/>
<dbReference type="OrthoDB" id="3643115at2759"/>
<dbReference type="RefSeq" id="XP_044656931.1">
    <property type="nucleotide sequence ID" value="XM_044800996.1"/>
</dbReference>
<dbReference type="Proteomes" id="UP000825890">
    <property type="component" value="Unassembled WGS sequence"/>
</dbReference>
<comment type="caution">
    <text evidence="1">The sequence shown here is derived from an EMBL/GenBank/DDBJ whole genome shotgun (WGS) entry which is preliminary data.</text>
</comment>
<name>A0A9P3CDU7_9PEZI</name>
<accession>A0A9P3CDU7</accession>
<dbReference type="GeneID" id="68291289"/>
<keyword evidence="2" id="KW-1185">Reference proteome</keyword>
<organism evidence="1 2">
    <name type="scientific">Cercospora kikuchii</name>
    <dbReference type="NCBI Taxonomy" id="84275"/>
    <lineage>
        <taxon>Eukaryota</taxon>
        <taxon>Fungi</taxon>
        <taxon>Dikarya</taxon>
        <taxon>Ascomycota</taxon>
        <taxon>Pezizomycotina</taxon>
        <taxon>Dothideomycetes</taxon>
        <taxon>Dothideomycetidae</taxon>
        <taxon>Mycosphaerellales</taxon>
        <taxon>Mycosphaerellaceae</taxon>
        <taxon>Cercospora</taxon>
    </lineage>
</organism>
<evidence type="ECO:0000313" key="1">
    <source>
        <dbReference type="EMBL" id="GIZ42444.1"/>
    </source>
</evidence>
<evidence type="ECO:0000313" key="2">
    <source>
        <dbReference type="Proteomes" id="UP000825890"/>
    </source>
</evidence>
<proteinExistence type="predicted"/>
<dbReference type="EMBL" id="BOLY01000003">
    <property type="protein sequence ID" value="GIZ42444.1"/>
    <property type="molecule type" value="Genomic_DNA"/>
</dbReference>
<reference evidence="1 2" key="1">
    <citation type="submission" date="2021-01" db="EMBL/GenBank/DDBJ databases">
        <title>Cercospora kikuchii MAFF 305040 whole genome shotgun sequence.</title>
        <authorList>
            <person name="Kashiwa T."/>
            <person name="Suzuki T."/>
        </authorList>
    </citation>
    <scope>NUCLEOTIDE SEQUENCE [LARGE SCALE GENOMIC DNA]</scope>
    <source>
        <strain evidence="1 2">MAFF 305040</strain>
    </source>
</reference>
<protein>
    <submittedName>
        <fullName evidence="1">Uncharacterized protein</fullName>
    </submittedName>
</protein>